<name>A0A069CRL6_WEIOS</name>
<keyword evidence="2" id="KW-1185">Reference proteome</keyword>
<dbReference type="AlphaFoldDB" id="A0A069CRL6"/>
<dbReference type="Proteomes" id="UP000030643">
    <property type="component" value="Unassembled WGS sequence"/>
</dbReference>
<evidence type="ECO:0000313" key="1">
    <source>
        <dbReference type="EMBL" id="GAK30044.1"/>
    </source>
</evidence>
<evidence type="ECO:0000313" key="2">
    <source>
        <dbReference type="Proteomes" id="UP000030643"/>
    </source>
</evidence>
<proteinExistence type="predicted"/>
<dbReference type="EMBL" id="DF820484">
    <property type="protein sequence ID" value="GAK30044.1"/>
    <property type="molecule type" value="Genomic_DNA"/>
</dbReference>
<accession>A0A069CRL6</accession>
<reference evidence="2" key="1">
    <citation type="journal article" date="2014" name="Genome Announc.">
        <title>Draft genome sequence of Weissella oryzae SG25T, isolated from fermented rice grains.</title>
        <authorList>
            <person name="Tanizawa Y."/>
            <person name="Fujisawa T."/>
            <person name="Mochizuki T."/>
            <person name="Kaminuma E."/>
            <person name="Suzuki Y."/>
            <person name="Nakamura Y."/>
            <person name="Tohno M."/>
        </authorList>
    </citation>
    <scope>NUCLEOTIDE SEQUENCE [LARGE SCALE GENOMIC DNA]</scope>
    <source>
        <strain evidence="2">DSM 25784 / JCM 18191 / LMG 30913 / SG25</strain>
    </source>
</reference>
<dbReference type="Gene3D" id="1.10.357.10">
    <property type="entry name" value="Tetracycline Repressor, domain 2"/>
    <property type="match status" value="1"/>
</dbReference>
<sequence>MLLFSERQLLIIDAYFVCIQECGVSKTITMQMIADKVGIRRQNIYKKHFPNLAAITRASYEMVDFYINRQLQDYQPRKDGSLVDYFAQTVLPLIWAQRYYLKILYTSPSNNDWINYLSNRYTPLIQAHLTNQSQSHGLSSRFLAVLIEKQINSVIATWLTATEPEPVSLFEKRFLFLMHTPITALIK</sequence>
<protein>
    <submittedName>
        <fullName evidence="1">Putative transcriptional regulator</fullName>
    </submittedName>
</protein>
<gene>
    <name evidence="1" type="ORF">WOSG25_011340</name>
</gene>
<dbReference type="eggNOG" id="COG1309">
    <property type="taxonomic scope" value="Bacteria"/>
</dbReference>
<organism evidence="1 2">
    <name type="scientific">Weissella oryzae (strain DSM 25784 / JCM 18191 / LMG 30913 / SG25)</name>
    <dbReference type="NCBI Taxonomy" id="1329250"/>
    <lineage>
        <taxon>Bacteria</taxon>
        <taxon>Bacillati</taxon>
        <taxon>Bacillota</taxon>
        <taxon>Bacilli</taxon>
        <taxon>Lactobacillales</taxon>
        <taxon>Lactobacillaceae</taxon>
        <taxon>Weissella</taxon>
    </lineage>
</organism>